<proteinExistence type="predicted"/>
<evidence type="ECO:0000313" key="3">
    <source>
        <dbReference type="Proteomes" id="UP000230638"/>
    </source>
</evidence>
<gene>
    <name evidence="2" type="ORF">COW88_02360</name>
</gene>
<organism evidence="2 3">
    <name type="scientific">Candidatus Lloydbacteria bacterium CG22_combo_CG10-13_8_21_14_all_47_15</name>
    <dbReference type="NCBI Taxonomy" id="1974635"/>
    <lineage>
        <taxon>Bacteria</taxon>
        <taxon>Candidatus Lloydiibacteriota</taxon>
    </lineage>
</organism>
<dbReference type="AlphaFoldDB" id="A0A2H0CTT7"/>
<feature type="domain" description="NAD(P)-binding" evidence="1">
    <location>
        <begin position="5"/>
        <end position="333"/>
    </location>
</feature>
<evidence type="ECO:0000313" key="2">
    <source>
        <dbReference type="EMBL" id="PIP73314.1"/>
    </source>
</evidence>
<reference evidence="2 3" key="1">
    <citation type="submission" date="2017-09" db="EMBL/GenBank/DDBJ databases">
        <title>Depth-based differentiation of microbial function through sediment-hosted aquifers and enrichment of novel symbionts in the deep terrestrial subsurface.</title>
        <authorList>
            <person name="Probst A.J."/>
            <person name="Ladd B."/>
            <person name="Jarett J.K."/>
            <person name="Geller-Mcgrath D.E."/>
            <person name="Sieber C.M."/>
            <person name="Emerson J.B."/>
            <person name="Anantharaman K."/>
            <person name="Thomas B.C."/>
            <person name="Malmstrom R."/>
            <person name="Stieglmeier M."/>
            <person name="Klingl A."/>
            <person name="Woyke T."/>
            <person name="Ryan C.M."/>
            <person name="Banfield J.F."/>
        </authorList>
    </citation>
    <scope>NUCLEOTIDE SEQUENCE [LARGE SCALE GENOMIC DNA]</scope>
    <source>
        <strain evidence="2">CG22_combo_CG10-13_8_21_14_all_47_15</strain>
    </source>
</reference>
<comment type="caution">
    <text evidence="2">The sequence shown here is derived from an EMBL/GenBank/DDBJ whole genome shotgun (WGS) entry which is preliminary data.</text>
</comment>
<dbReference type="PANTHER" id="PTHR43000">
    <property type="entry name" value="DTDP-D-GLUCOSE 4,6-DEHYDRATASE-RELATED"/>
    <property type="match status" value="1"/>
</dbReference>
<accession>A0A2H0CTT7</accession>
<dbReference type="InterPro" id="IPR036291">
    <property type="entry name" value="NAD(P)-bd_dom_sf"/>
</dbReference>
<name>A0A2H0CTT7_9BACT</name>
<protein>
    <submittedName>
        <fullName evidence="2">CDP-paratose 2-epimerase</fullName>
    </submittedName>
</protein>
<sequence>MATILITGGAGFIGSNTAEYFLNKGWRVIVFDNFSREGALRNRLWLESFDAPRLKIVEGDIRDFTTLRALVRRADAVIHLAAQVAVTTSVENPLHDFEVNALGTLNILEAIRRAAQYRRATPPLIFMSTNKVYGNIDTPIALTPTRYYFTRLRSGISEKTQLDFHSPYGCSKGAADQYVRDYARIYGLKTVVFRSSCIYGARQFGTEDQGWVAYLARKALLGEAFTVYGDGKQVRDVLYVSDLIRAFDAALKYIKCSKYISGEIFNIGGGLENTLSLLEFIEILRKKTQNPSVAYSFAEWRPGDQKVYVSDITKLKKTLGWKPFISVEAGIDRLFNWLRSAECTEH</sequence>
<dbReference type="EMBL" id="PCTL01000024">
    <property type="protein sequence ID" value="PIP73314.1"/>
    <property type="molecule type" value="Genomic_DNA"/>
</dbReference>
<dbReference type="InterPro" id="IPR016040">
    <property type="entry name" value="NAD(P)-bd_dom"/>
</dbReference>
<dbReference type="Proteomes" id="UP000230638">
    <property type="component" value="Unassembled WGS sequence"/>
</dbReference>
<evidence type="ECO:0000259" key="1">
    <source>
        <dbReference type="Pfam" id="PF16363"/>
    </source>
</evidence>
<dbReference type="Pfam" id="PF16363">
    <property type="entry name" value="GDP_Man_Dehyd"/>
    <property type="match status" value="1"/>
</dbReference>
<dbReference type="SUPFAM" id="SSF51735">
    <property type="entry name" value="NAD(P)-binding Rossmann-fold domains"/>
    <property type="match status" value="1"/>
</dbReference>
<dbReference type="Gene3D" id="3.40.50.720">
    <property type="entry name" value="NAD(P)-binding Rossmann-like Domain"/>
    <property type="match status" value="1"/>
</dbReference>